<sequence>MTSAPASIDRHFWLLTLAALAGMLVTASLGRWQLSRAAEKQALQALIEARGRMPAIDARTLLTGAAGPAAAAQALVSRHGSDVVGCAQPSERSARRIAQPIPSVLASDATPRCAPMASADRQMIGDATLVHRAVVLQGRWRPEHTVYLDNRQMQGQVGFFVVTPLQLTGPDAGVLLVQRGWAPRNFQQHSRLPPVQTPRDTVVQVVGRVAPAPSRLYEFQGGDGASSRIRQNLGLAAFRAETGLALANLTVLQTGPASEGLRRDWPAIDTGVDKHYGYAFQWFGLCGLMAVLYVWFQIVRRFIRPRGQPAA</sequence>
<protein>
    <recommendedName>
        <fullName evidence="6">SURF1-like protein</fullName>
    </recommendedName>
</protein>
<accession>A1WHP2</accession>
<reference evidence="8" key="1">
    <citation type="submission" date="2006-12" db="EMBL/GenBank/DDBJ databases">
        <title>Complete sequence of chromosome 1 of Verminephrobacter eiseniae EF01-2.</title>
        <authorList>
            <person name="Copeland A."/>
            <person name="Lucas S."/>
            <person name="Lapidus A."/>
            <person name="Barry K."/>
            <person name="Detter J.C."/>
            <person name="Glavina del Rio T."/>
            <person name="Dalin E."/>
            <person name="Tice H."/>
            <person name="Pitluck S."/>
            <person name="Chertkov O."/>
            <person name="Brettin T."/>
            <person name="Bruce D."/>
            <person name="Han C."/>
            <person name="Tapia R."/>
            <person name="Gilna P."/>
            <person name="Schmutz J."/>
            <person name="Larimer F."/>
            <person name="Land M."/>
            <person name="Hauser L."/>
            <person name="Kyrpides N."/>
            <person name="Kim E."/>
            <person name="Stahl D."/>
            <person name="Richardson P."/>
        </authorList>
    </citation>
    <scope>NUCLEOTIDE SEQUENCE [LARGE SCALE GENOMIC DNA]</scope>
    <source>
        <strain evidence="8">EF01-2</strain>
    </source>
</reference>
<evidence type="ECO:0000256" key="2">
    <source>
        <dbReference type="ARBA" id="ARBA00007165"/>
    </source>
</evidence>
<keyword evidence="4 6" id="KW-1133">Transmembrane helix</keyword>
<dbReference type="OrthoDB" id="9789940at2"/>
<keyword evidence="5 6" id="KW-0472">Membrane</keyword>
<dbReference type="HOGENOM" id="CLU_047737_2_0_4"/>
<dbReference type="PROSITE" id="PS50895">
    <property type="entry name" value="SURF1"/>
    <property type="match status" value="1"/>
</dbReference>
<dbReference type="RefSeq" id="WP_011809158.1">
    <property type="nucleotide sequence ID" value="NC_008786.1"/>
</dbReference>
<comment type="caution">
    <text evidence="6">Lacks conserved residue(s) required for the propagation of feature annotation.</text>
</comment>
<keyword evidence="6" id="KW-1003">Cell membrane</keyword>
<evidence type="ECO:0000313" key="7">
    <source>
        <dbReference type="EMBL" id="ABM57149.1"/>
    </source>
</evidence>
<dbReference type="Proteomes" id="UP000000374">
    <property type="component" value="Chromosome"/>
</dbReference>
<dbReference type="GeneID" id="76460020"/>
<dbReference type="Pfam" id="PF02104">
    <property type="entry name" value="SURF1"/>
    <property type="match status" value="2"/>
</dbReference>
<proteinExistence type="inferred from homology"/>
<keyword evidence="3 6" id="KW-0812">Transmembrane</keyword>
<evidence type="ECO:0000256" key="5">
    <source>
        <dbReference type="ARBA" id="ARBA00023136"/>
    </source>
</evidence>
<comment type="subcellular location">
    <subcellularLocation>
        <location evidence="6">Cell membrane</location>
        <topology evidence="6">Multi-pass membrane protein</topology>
    </subcellularLocation>
    <subcellularLocation>
        <location evidence="1">Membrane</location>
    </subcellularLocation>
</comment>
<dbReference type="EMBL" id="CP000542">
    <property type="protein sequence ID" value="ABM57149.1"/>
    <property type="molecule type" value="Genomic_DNA"/>
</dbReference>
<dbReference type="InterPro" id="IPR002994">
    <property type="entry name" value="Surf1/Shy1"/>
</dbReference>
<keyword evidence="8" id="KW-1185">Reference proteome</keyword>
<dbReference type="STRING" id="391735.Veis_1385"/>
<dbReference type="KEGG" id="vei:Veis_1385"/>
<evidence type="ECO:0000256" key="3">
    <source>
        <dbReference type="ARBA" id="ARBA00022692"/>
    </source>
</evidence>
<dbReference type="PANTHER" id="PTHR23427">
    <property type="entry name" value="SURFEIT LOCUS PROTEIN"/>
    <property type="match status" value="1"/>
</dbReference>
<gene>
    <name evidence="7" type="ordered locus">Veis_1385</name>
</gene>
<dbReference type="InterPro" id="IPR045214">
    <property type="entry name" value="Surf1/Surf4"/>
</dbReference>
<feature type="transmembrane region" description="Helical" evidence="6">
    <location>
        <begin position="276"/>
        <end position="296"/>
    </location>
</feature>
<evidence type="ECO:0000313" key="8">
    <source>
        <dbReference type="Proteomes" id="UP000000374"/>
    </source>
</evidence>
<dbReference type="eggNOG" id="COG3346">
    <property type="taxonomic scope" value="Bacteria"/>
</dbReference>
<dbReference type="PANTHER" id="PTHR23427:SF2">
    <property type="entry name" value="SURFEIT LOCUS PROTEIN 1"/>
    <property type="match status" value="1"/>
</dbReference>
<organism evidence="7 8">
    <name type="scientific">Verminephrobacter eiseniae (strain EF01-2)</name>
    <dbReference type="NCBI Taxonomy" id="391735"/>
    <lineage>
        <taxon>Bacteria</taxon>
        <taxon>Pseudomonadati</taxon>
        <taxon>Pseudomonadota</taxon>
        <taxon>Betaproteobacteria</taxon>
        <taxon>Burkholderiales</taxon>
        <taxon>Comamonadaceae</taxon>
        <taxon>Verminephrobacter</taxon>
    </lineage>
</organism>
<evidence type="ECO:0000256" key="4">
    <source>
        <dbReference type="ARBA" id="ARBA00022989"/>
    </source>
</evidence>
<dbReference type="CDD" id="cd06662">
    <property type="entry name" value="SURF1"/>
    <property type="match status" value="1"/>
</dbReference>
<evidence type="ECO:0000256" key="6">
    <source>
        <dbReference type="RuleBase" id="RU363076"/>
    </source>
</evidence>
<dbReference type="AlphaFoldDB" id="A1WHP2"/>
<evidence type="ECO:0000256" key="1">
    <source>
        <dbReference type="ARBA" id="ARBA00004370"/>
    </source>
</evidence>
<comment type="similarity">
    <text evidence="2 6">Belongs to the SURF1 family.</text>
</comment>
<name>A1WHP2_VEREI</name>
<dbReference type="GO" id="GO:0005886">
    <property type="term" value="C:plasma membrane"/>
    <property type="evidence" value="ECO:0007669"/>
    <property type="project" value="UniProtKB-SubCell"/>
</dbReference>